<keyword evidence="1" id="KW-0328">Glycosyltransferase</keyword>
<feature type="compositionally biased region" description="Basic and acidic residues" evidence="2">
    <location>
        <begin position="8"/>
        <end position="28"/>
    </location>
</feature>
<feature type="domain" description="Glycosyl transferase family 1" evidence="4">
    <location>
        <begin position="400"/>
        <end position="484"/>
    </location>
</feature>
<dbReference type="Gene3D" id="3.40.50.2000">
    <property type="entry name" value="Glycogen Phosphorylase B"/>
    <property type="match status" value="1"/>
</dbReference>
<gene>
    <name evidence="6" type="primary">LOC120276160</name>
</gene>
<dbReference type="PANTHER" id="PTHR46635">
    <property type="entry name" value="GLYCOSYL TRANSFERASE FAMILY 1 PROTEIN"/>
    <property type="match status" value="1"/>
</dbReference>
<dbReference type="Pfam" id="PF00534">
    <property type="entry name" value="Glycos_transf_1"/>
    <property type="match status" value="1"/>
</dbReference>
<proteinExistence type="predicted"/>
<dbReference type="SUPFAM" id="SSF53756">
    <property type="entry name" value="UDP-Glycosyltransferase/glycogen phosphorylase"/>
    <property type="match status" value="1"/>
</dbReference>
<accession>A0AB40CFT1</accession>
<feature type="region of interest" description="Disordered" evidence="2">
    <location>
        <begin position="987"/>
        <end position="1017"/>
    </location>
</feature>
<keyword evidence="1" id="KW-0808">Transferase</keyword>
<dbReference type="RefSeq" id="XP_039138825.1">
    <property type="nucleotide sequence ID" value="XM_039282891.1"/>
</dbReference>
<keyword evidence="3" id="KW-0812">Transmembrane</keyword>
<feature type="compositionally biased region" description="Basic residues" evidence="2">
    <location>
        <begin position="989"/>
        <end position="999"/>
    </location>
</feature>
<sequence length="1017" mass="116017">MAAISRSEPVRRSSHPEGHKQIEDEQHRLPATIDRMPPQRNRSGSCFTTSTLWFLFFIFIFVFVTTIIFNSWQIGLFHSPGPGTDTVSGLASNGQAPKKRHVGSVLRFLPADLVRRFSNGGLDRLRTSPRLGVRPPRLALVLGNMNSNAQSLMLLSIVKGLQELDYKFSVFALRDGEIRPFWEDVCCKVSILRDEDSTSVDWSNYEGVILSSLEAKKVISSLMQEPFCSIPLLWFIHEDTLGKRLQLYASSDWQDLISDWRSTFKRADVVVFPDFSLPMLYTSLDTGNFYVIPGSPVDFWAANRYVESHSRQQLRLDNGYNDDDLIILVVGSYFFYDELPCDYAAMMALAPQMLKFARAKKLGAILKFAILCGSSTDDYNSAIREVASRMGFSDDSVRHYGMDGDVNGVLLISDLVLYSSFQEEQTFPPLLVRVMAFGVPFVAPNSAQIEKYVIDKKHGFFYHPSDLNTLAEALSLAIKDNKLSNLAQIVSSYEKSFSKDLLAADCILGYANLLENVLQFPSDALLPRPLKQIQQRTWLWTLFESIEKTTSLVHAENSVDPMGRLSIVYSLEEQLSGRSHKENNSQDVTETSDGLTQIDWDDIHEMEISQDFERRELEELGERNEKILGSWEEVYRQARKAEKQKPEAHERDEGELERTGQTLCVYEIYDGEGAWSFLHRGSLYRGISLFKGSQRPRTDDVDATSRLPILKDAFYRNLFCELGAMFSIANKIDSIHKTPWIGFQSWRTNGKKTSLLTKSEKALEDAIQAEDSGDVVYFWALMGMDIGNRGRDMDLDFWSMCDIFNGGHCRPTFEEAFRQMYGLPDGSAGLPPMPVDGDQWSTLHSWVMPTSSFLEFIMFSRMFVDSLDGLPQNSSSPLSCVLGSSELEKKHCYCRVLEVLVNVWAYHSARKMVYLHPHSGVLEEQHPIEGRKGLMWVKYFNFSLLKSMDEELAEETDDGIKDMAGRLWPLTGEVHWQGILDREREDRYRKKMDKKRKNKEKLMDRQKHGYRQKALGG</sequence>
<feature type="transmembrane region" description="Helical" evidence="3">
    <location>
        <begin position="52"/>
        <end position="72"/>
    </location>
</feature>
<evidence type="ECO:0000256" key="3">
    <source>
        <dbReference type="SAM" id="Phobius"/>
    </source>
</evidence>
<keyword evidence="3" id="KW-1133">Transmembrane helix</keyword>
<evidence type="ECO:0000259" key="4">
    <source>
        <dbReference type="Pfam" id="PF00534"/>
    </source>
</evidence>
<reference evidence="6" key="1">
    <citation type="submission" date="2025-08" db="UniProtKB">
        <authorList>
            <consortium name="RefSeq"/>
        </authorList>
    </citation>
    <scope>IDENTIFICATION</scope>
</reference>
<dbReference type="PANTHER" id="PTHR46635:SF2">
    <property type="entry name" value="GLYCOSYL TRANSFERASE FAMILY 1 DOMAIN-CONTAINING PROTEIN"/>
    <property type="match status" value="1"/>
</dbReference>
<dbReference type="Proteomes" id="UP001515500">
    <property type="component" value="Chromosome 2"/>
</dbReference>
<protein>
    <submittedName>
        <fullName evidence="6">LOW QUALITY PROTEIN: uncharacterized protein LOC120276160</fullName>
    </submittedName>
</protein>
<evidence type="ECO:0000256" key="2">
    <source>
        <dbReference type="SAM" id="MobiDB-lite"/>
    </source>
</evidence>
<evidence type="ECO:0000256" key="1">
    <source>
        <dbReference type="ARBA" id="ARBA00022676"/>
    </source>
</evidence>
<dbReference type="InterPro" id="IPR001296">
    <property type="entry name" value="Glyco_trans_1"/>
</dbReference>
<evidence type="ECO:0000313" key="6">
    <source>
        <dbReference type="RefSeq" id="XP_039138825.1"/>
    </source>
</evidence>
<organism evidence="5 6">
    <name type="scientific">Dioscorea cayennensis subsp. rotundata</name>
    <name type="common">White Guinea yam</name>
    <name type="synonym">Dioscorea rotundata</name>
    <dbReference type="NCBI Taxonomy" id="55577"/>
    <lineage>
        <taxon>Eukaryota</taxon>
        <taxon>Viridiplantae</taxon>
        <taxon>Streptophyta</taxon>
        <taxon>Embryophyta</taxon>
        <taxon>Tracheophyta</taxon>
        <taxon>Spermatophyta</taxon>
        <taxon>Magnoliopsida</taxon>
        <taxon>Liliopsida</taxon>
        <taxon>Dioscoreales</taxon>
        <taxon>Dioscoreaceae</taxon>
        <taxon>Dioscorea</taxon>
    </lineage>
</organism>
<keyword evidence="5" id="KW-1185">Reference proteome</keyword>
<dbReference type="AlphaFoldDB" id="A0AB40CFT1"/>
<name>A0AB40CFT1_DIOCR</name>
<evidence type="ECO:0000313" key="5">
    <source>
        <dbReference type="Proteomes" id="UP001515500"/>
    </source>
</evidence>
<dbReference type="GeneID" id="120276160"/>
<keyword evidence="3" id="KW-0472">Membrane</keyword>
<feature type="region of interest" description="Disordered" evidence="2">
    <location>
        <begin position="1"/>
        <end position="41"/>
    </location>
</feature>